<name>A0A6S6TAH1_9GAMM</name>
<reference evidence="1" key="1">
    <citation type="submission" date="2020-01" db="EMBL/GenBank/DDBJ databases">
        <authorList>
            <person name="Meier V. D."/>
            <person name="Meier V D."/>
        </authorList>
    </citation>
    <scope>NUCLEOTIDE SEQUENCE</scope>
    <source>
        <strain evidence="1">HLG_WM_MAG_08</strain>
    </source>
</reference>
<accession>A0A6S6TAH1</accession>
<feature type="non-terminal residue" evidence="1">
    <location>
        <position position="276"/>
    </location>
</feature>
<dbReference type="AlphaFoldDB" id="A0A6S6TAH1"/>
<proteinExistence type="predicted"/>
<protein>
    <submittedName>
        <fullName evidence="1">Uncharacterized protein</fullName>
    </submittedName>
</protein>
<dbReference type="EMBL" id="CACVAV010000199">
    <property type="protein sequence ID" value="CAA6812380.1"/>
    <property type="molecule type" value="Genomic_DNA"/>
</dbReference>
<sequence length="276" mass="31887">MGTIPQNIEMLKKLRMSKKMNQINMAEALTETFKVRTGIRHYIQQPDISRLEKGTVAIDVFKLLAYSYLCEADIMTLLHDDYKKLLNPAGSNMQLQEFSTDTDAEQHLIRLEKKQRLLISPNFPATFFKLKKDGVRHQQLGAPSYEANELYTFDSFISFLFSPVGNYSIADKKKVIEDYLSYFQGNNFRQLHFFTRSKLPEHCQLTSVELLPEKQMLLVPGPISHYGGGDSFIEIRDKQIYEKVTQFYRGLPTFENSMLYLRSGLAALDRMRDGSP</sequence>
<organism evidence="1">
    <name type="scientific">uncultured Thiotrichaceae bacterium</name>
    <dbReference type="NCBI Taxonomy" id="298394"/>
    <lineage>
        <taxon>Bacteria</taxon>
        <taxon>Pseudomonadati</taxon>
        <taxon>Pseudomonadota</taxon>
        <taxon>Gammaproteobacteria</taxon>
        <taxon>Thiotrichales</taxon>
        <taxon>Thiotrichaceae</taxon>
        <taxon>environmental samples</taxon>
    </lineage>
</organism>
<gene>
    <name evidence="1" type="ORF">HELGO_WM97434</name>
</gene>
<evidence type="ECO:0000313" key="1">
    <source>
        <dbReference type="EMBL" id="CAA6812380.1"/>
    </source>
</evidence>